<keyword evidence="3" id="KW-1185">Reference proteome</keyword>
<proteinExistence type="predicted"/>
<organism evidence="2 3">
    <name type="scientific">Massilia agilis</name>
    <dbReference type="NCBI Taxonomy" id="1811226"/>
    <lineage>
        <taxon>Bacteria</taxon>
        <taxon>Pseudomonadati</taxon>
        <taxon>Pseudomonadota</taxon>
        <taxon>Betaproteobacteria</taxon>
        <taxon>Burkholderiales</taxon>
        <taxon>Oxalobacteraceae</taxon>
        <taxon>Telluria group</taxon>
        <taxon>Massilia</taxon>
    </lineage>
</organism>
<keyword evidence="2" id="KW-0378">Hydrolase</keyword>
<sequence>MRRILALTSIRSEYDLMSRVYELLHRDSEVDLRLLVSGAHLSPSHGMTVRHIRADGFHVLAEVETLISADSPSSRLKTASGLLSGSVDLVRQFAPDVIVYAGDREDVLIGAMIGGFLGIPTAHFFAGDHAADGHIDNPVRHATSKLSSAHFVSIPEHKQRLLALGEAEQRVFVIGSVALDKFRLEPALDVTRILDKIGAKQHALESPLAILIFHPIGAEADCAASYLTNAAQALIEAGYHVCLGAPNTDPGNFALLTALEQLARQEQVTLYKNLSRAEFVNLFRAAKIIVGNSSAGLLEAASLKIPAINVGARQRGRLCGANVLFTDGDKASVATAIQTARSSQFQSMLAGLANPYGDGYSSEAAAHLLKTVDFSSLLHKTEDPLHVIQRP</sequence>
<protein>
    <submittedName>
        <fullName evidence="2">UDP-N-acetylglucosamine 2-epimerase</fullName>
        <ecNumber evidence="2">3.2.1.183</ecNumber>
    </submittedName>
</protein>
<feature type="domain" description="UDP-N-acetylglucosamine 2-epimerase" evidence="1">
    <location>
        <begin position="24"/>
        <end position="370"/>
    </location>
</feature>
<evidence type="ECO:0000313" key="3">
    <source>
        <dbReference type="Proteomes" id="UP001206126"/>
    </source>
</evidence>
<reference evidence="2 3" key="1">
    <citation type="submission" date="2022-08" db="EMBL/GenBank/DDBJ databases">
        <title>Reclassification of Massilia species as members of the genera Telluria, Duganella, Pseudoduganella, Mokoshia gen. nov. and Zemynaea gen. nov. using orthogonal and non-orthogonal genome-based approaches.</title>
        <authorList>
            <person name="Bowman J.P."/>
        </authorList>
    </citation>
    <scope>NUCLEOTIDE SEQUENCE [LARGE SCALE GENOMIC DNA]</scope>
    <source>
        <strain evidence="2 3">JCM 31605</strain>
    </source>
</reference>
<dbReference type="EMBL" id="JANUHB010000001">
    <property type="protein sequence ID" value="MCS0807449.1"/>
    <property type="molecule type" value="Genomic_DNA"/>
</dbReference>
<dbReference type="InterPro" id="IPR029767">
    <property type="entry name" value="WecB-like"/>
</dbReference>
<accession>A0ABT2D867</accession>
<dbReference type="GO" id="GO:0016798">
    <property type="term" value="F:hydrolase activity, acting on glycosyl bonds"/>
    <property type="evidence" value="ECO:0007669"/>
    <property type="project" value="UniProtKB-KW"/>
</dbReference>
<dbReference type="PANTHER" id="PTHR43174">
    <property type="entry name" value="UDP-N-ACETYLGLUCOSAMINE 2-EPIMERASE"/>
    <property type="match status" value="1"/>
</dbReference>
<name>A0ABT2D867_9BURK</name>
<evidence type="ECO:0000259" key="1">
    <source>
        <dbReference type="Pfam" id="PF02350"/>
    </source>
</evidence>
<comment type="caution">
    <text evidence="2">The sequence shown here is derived from an EMBL/GenBank/DDBJ whole genome shotgun (WGS) entry which is preliminary data.</text>
</comment>
<dbReference type="PANTHER" id="PTHR43174:SF3">
    <property type="entry name" value="UDP-N-ACETYLGLUCOSAMINE 2-EPIMERASE"/>
    <property type="match status" value="1"/>
</dbReference>
<keyword evidence="2" id="KW-0326">Glycosidase</keyword>
<gene>
    <name evidence="2" type="primary">neuC</name>
    <name evidence="2" type="ORF">NX774_05860</name>
</gene>
<dbReference type="SUPFAM" id="SSF53756">
    <property type="entry name" value="UDP-Glycosyltransferase/glycogen phosphorylase"/>
    <property type="match status" value="1"/>
</dbReference>
<dbReference type="InterPro" id="IPR003331">
    <property type="entry name" value="UDP_GlcNAc_Epimerase_2_dom"/>
</dbReference>
<evidence type="ECO:0000313" key="2">
    <source>
        <dbReference type="EMBL" id="MCS0807449.1"/>
    </source>
</evidence>
<dbReference type="Proteomes" id="UP001206126">
    <property type="component" value="Unassembled WGS sequence"/>
</dbReference>
<dbReference type="InterPro" id="IPR020004">
    <property type="entry name" value="UDP-GlcNAc_Epase"/>
</dbReference>
<dbReference type="Pfam" id="PF02350">
    <property type="entry name" value="Epimerase_2"/>
    <property type="match status" value="1"/>
</dbReference>
<dbReference type="EC" id="3.2.1.183" evidence="2"/>
<dbReference type="RefSeq" id="WP_258821215.1">
    <property type="nucleotide sequence ID" value="NZ_JANUHB010000001.1"/>
</dbReference>
<dbReference type="NCBIfam" id="TIGR03568">
    <property type="entry name" value="NeuC_NnaA"/>
    <property type="match status" value="1"/>
</dbReference>
<dbReference type="Gene3D" id="3.40.50.2000">
    <property type="entry name" value="Glycogen Phosphorylase B"/>
    <property type="match status" value="2"/>
</dbReference>